<dbReference type="Proteomes" id="UP001597068">
    <property type="component" value="Unassembled WGS sequence"/>
</dbReference>
<dbReference type="InterPro" id="IPR002155">
    <property type="entry name" value="Thiolase"/>
</dbReference>
<evidence type="ECO:0000313" key="7">
    <source>
        <dbReference type="EMBL" id="MFD0925188.1"/>
    </source>
</evidence>
<dbReference type="PANTHER" id="PTHR43365:SF1">
    <property type="entry name" value="ACETYL-COA C-ACYLTRANSFERASE"/>
    <property type="match status" value="1"/>
</dbReference>
<dbReference type="InterPro" id="IPR020613">
    <property type="entry name" value="Thiolase_CS"/>
</dbReference>
<keyword evidence="2 4" id="KW-0808">Transferase</keyword>
<feature type="domain" description="Thiolase C-terminal" evidence="6">
    <location>
        <begin position="280"/>
        <end position="401"/>
    </location>
</feature>
<dbReference type="RefSeq" id="WP_253646842.1">
    <property type="nucleotide sequence ID" value="NZ_BAAAMO010000002.1"/>
</dbReference>
<dbReference type="EC" id="2.3.1.9" evidence="7"/>
<dbReference type="Pfam" id="PF02803">
    <property type="entry name" value="Thiolase_C"/>
    <property type="match status" value="1"/>
</dbReference>
<dbReference type="PANTHER" id="PTHR43365">
    <property type="entry name" value="BLR7806 PROTEIN"/>
    <property type="match status" value="1"/>
</dbReference>
<dbReference type="Gene3D" id="3.40.47.10">
    <property type="match status" value="2"/>
</dbReference>
<comment type="similarity">
    <text evidence="1 4">Belongs to the thiolase-like superfamily. Thiolase family.</text>
</comment>
<evidence type="ECO:0000256" key="2">
    <source>
        <dbReference type="ARBA" id="ARBA00022679"/>
    </source>
</evidence>
<dbReference type="GO" id="GO:0003985">
    <property type="term" value="F:acetyl-CoA C-acetyltransferase activity"/>
    <property type="evidence" value="ECO:0007669"/>
    <property type="project" value="UniProtKB-EC"/>
</dbReference>
<dbReference type="NCBIfam" id="TIGR01930">
    <property type="entry name" value="AcCoA-C-Actrans"/>
    <property type="match status" value="1"/>
</dbReference>
<feature type="domain" description="Thiolase N-terminal" evidence="5">
    <location>
        <begin position="5"/>
        <end position="225"/>
    </location>
</feature>
<proteinExistence type="inferred from homology"/>
<keyword evidence="8" id="KW-1185">Reference proteome</keyword>
<sequence>MSDAFIYEAIRTPRGKQRGGSLHGTKPVDLVAGLITELRTRFPDIDPADIDDVVLGVVSPVGEQGAVISRTAALVAGLPDTVPGTQINRFCASGLEASNLAAQKVASGWDDLVIAGGVESMSRVPMGSDGGAMFQDPATAYDLYIAPQGIGADLIATLEGFSRDDVDSYAVESQNRAEAAWSAGYFAKSVVPVKDMNGVLILDHDEHRRPGTTVEQLGKLKPAFAGLADMAGFDEVAKQKYRSVEKVNHVHTGGNSSGIVDGAALVLIGSEEAGKKAGLTPRARIVATAQTGSDPTIMLTGPTPATELVLKKAGLTVDDIDVFELNEAFASVVLKWMKDLKIPHEKTNVNGGAIAMGHPLGATGAMILGTVVDELERSGGRYGLITLCIGGGMGVATIIERV</sequence>
<dbReference type="Pfam" id="PF00108">
    <property type="entry name" value="Thiolase_N"/>
    <property type="match status" value="1"/>
</dbReference>
<accession>A0ABW3G571</accession>
<dbReference type="PROSITE" id="PS00099">
    <property type="entry name" value="THIOLASE_3"/>
    <property type="match status" value="1"/>
</dbReference>
<evidence type="ECO:0000313" key="8">
    <source>
        <dbReference type="Proteomes" id="UP001597068"/>
    </source>
</evidence>
<dbReference type="EMBL" id="JBHTIL010000001">
    <property type="protein sequence ID" value="MFD0925188.1"/>
    <property type="molecule type" value="Genomic_DNA"/>
</dbReference>
<dbReference type="CDD" id="cd00751">
    <property type="entry name" value="thiolase"/>
    <property type="match status" value="1"/>
</dbReference>
<organism evidence="7 8">
    <name type="scientific">Williamsia deligens</name>
    <dbReference type="NCBI Taxonomy" id="321325"/>
    <lineage>
        <taxon>Bacteria</taxon>
        <taxon>Bacillati</taxon>
        <taxon>Actinomycetota</taxon>
        <taxon>Actinomycetes</taxon>
        <taxon>Mycobacteriales</taxon>
        <taxon>Nocardiaceae</taxon>
        <taxon>Williamsia</taxon>
    </lineage>
</organism>
<evidence type="ECO:0000259" key="6">
    <source>
        <dbReference type="Pfam" id="PF02803"/>
    </source>
</evidence>
<evidence type="ECO:0000259" key="5">
    <source>
        <dbReference type="Pfam" id="PF00108"/>
    </source>
</evidence>
<gene>
    <name evidence="7" type="ORF">ACFQ04_05500</name>
</gene>
<protein>
    <submittedName>
        <fullName evidence="7">Acetyl-CoA C-acetyltransferase</fullName>
        <ecNumber evidence="7">2.3.1.9</ecNumber>
    </submittedName>
</protein>
<dbReference type="NCBIfam" id="NF006090">
    <property type="entry name" value="PRK08242.1"/>
    <property type="match status" value="1"/>
</dbReference>
<evidence type="ECO:0000256" key="1">
    <source>
        <dbReference type="ARBA" id="ARBA00010982"/>
    </source>
</evidence>
<comment type="caution">
    <text evidence="7">The sequence shown here is derived from an EMBL/GenBank/DDBJ whole genome shotgun (WGS) entry which is preliminary data.</text>
</comment>
<evidence type="ECO:0000256" key="3">
    <source>
        <dbReference type="ARBA" id="ARBA00023315"/>
    </source>
</evidence>
<dbReference type="SUPFAM" id="SSF53901">
    <property type="entry name" value="Thiolase-like"/>
    <property type="match status" value="2"/>
</dbReference>
<dbReference type="InterPro" id="IPR020610">
    <property type="entry name" value="Thiolase_AS"/>
</dbReference>
<evidence type="ECO:0000256" key="4">
    <source>
        <dbReference type="RuleBase" id="RU003557"/>
    </source>
</evidence>
<reference evidence="8" key="1">
    <citation type="journal article" date="2019" name="Int. J. Syst. Evol. Microbiol.">
        <title>The Global Catalogue of Microorganisms (GCM) 10K type strain sequencing project: providing services to taxonomists for standard genome sequencing and annotation.</title>
        <authorList>
            <consortium name="The Broad Institute Genomics Platform"/>
            <consortium name="The Broad Institute Genome Sequencing Center for Infectious Disease"/>
            <person name="Wu L."/>
            <person name="Ma J."/>
        </authorList>
    </citation>
    <scope>NUCLEOTIDE SEQUENCE [LARGE SCALE GENOMIC DNA]</scope>
    <source>
        <strain evidence="8">CCUG 50873</strain>
    </source>
</reference>
<dbReference type="PIRSF" id="PIRSF000429">
    <property type="entry name" value="Ac-CoA_Ac_transf"/>
    <property type="match status" value="1"/>
</dbReference>
<keyword evidence="3 4" id="KW-0012">Acyltransferase</keyword>
<dbReference type="InterPro" id="IPR020617">
    <property type="entry name" value="Thiolase_C"/>
</dbReference>
<dbReference type="PROSITE" id="PS00737">
    <property type="entry name" value="THIOLASE_2"/>
    <property type="match status" value="1"/>
</dbReference>
<dbReference type="InterPro" id="IPR020616">
    <property type="entry name" value="Thiolase_N"/>
</dbReference>
<dbReference type="InterPro" id="IPR016039">
    <property type="entry name" value="Thiolase-like"/>
</dbReference>
<name>A0ABW3G571_9NOCA</name>